<dbReference type="HOGENOM" id="CLU_046255_0_0_9"/>
<dbReference type="PANTHER" id="PTHR32432">
    <property type="entry name" value="CELL DIVISION PROTEIN FTSA-RELATED"/>
    <property type="match status" value="1"/>
</dbReference>
<protein>
    <submittedName>
        <fullName evidence="1">Ethanolamine utilization protein EutA</fullName>
    </submittedName>
</protein>
<accession>U1WNU9</accession>
<comment type="caution">
    <text evidence="1">The sequence shown here is derived from an EMBL/GenBank/DDBJ whole genome shotgun (WGS) entry which is preliminary data.</text>
</comment>
<gene>
    <name evidence="1" type="ORF">HMPREF0083_06124</name>
</gene>
<evidence type="ECO:0000313" key="2">
    <source>
        <dbReference type="Proteomes" id="UP000016511"/>
    </source>
</evidence>
<proteinExistence type="predicted"/>
<dbReference type="PATRIC" id="fig|649747.3.peg.5474"/>
<keyword evidence="2" id="KW-1185">Reference proteome</keyword>
<dbReference type="InterPro" id="IPR050696">
    <property type="entry name" value="FtsA/MreB"/>
</dbReference>
<reference evidence="1 2" key="1">
    <citation type="submission" date="2013-08" db="EMBL/GenBank/DDBJ databases">
        <authorList>
            <person name="Weinstock G."/>
            <person name="Sodergren E."/>
            <person name="Wylie T."/>
            <person name="Fulton L."/>
            <person name="Fulton R."/>
            <person name="Fronick C."/>
            <person name="O'Laughlin M."/>
            <person name="Godfrey J."/>
            <person name="Miner T."/>
            <person name="Herter B."/>
            <person name="Appelbaum E."/>
            <person name="Cordes M."/>
            <person name="Lek S."/>
            <person name="Wollam A."/>
            <person name="Pepin K.H."/>
            <person name="Palsikar V.B."/>
            <person name="Mitreva M."/>
            <person name="Wilson R.K."/>
        </authorList>
    </citation>
    <scope>NUCLEOTIDE SEQUENCE [LARGE SCALE GENOMIC DNA]</scope>
    <source>
        <strain evidence="1 2">ATCC 12856</strain>
    </source>
</reference>
<evidence type="ECO:0000313" key="1">
    <source>
        <dbReference type="EMBL" id="ERI04290.1"/>
    </source>
</evidence>
<dbReference type="InterPro" id="IPR009377">
    <property type="entry name" value="EutA"/>
</dbReference>
<dbReference type="Gene3D" id="3.30.420.40">
    <property type="match status" value="1"/>
</dbReference>
<dbReference type="PIRSF" id="PIRSF012293">
    <property type="entry name" value="EutA"/>
    <property type="match status" value="1"/>
</dbReference>
<dbReference type="InterPro" id="IPR043129">
    <property type="entry name" value="ATPase_NBD"/>
</dbReference>
<dbReference type="Proteomes" id="UP000016511">
    <property type="component" value="Unassembled WGS sequence"/>
</dbReference>
<organism evidence="1 2">
    <name type="scientific">Aneurinibacillus aneurinilyticus ATCC 12856</name>
    <dbReference type="NCBI Taxonomy" id="649747"/>
    <lineage>
        <taxon>Bacteria</taxon>
        <taxon>Bacillati</taxon>
        <taxon>Bacillota</taxon>
        <taxon>Bacilli</taxon>
        <taxon>Bacillales</taxon>
        <taxon>Paenibacillaceae</taxon>
        <taxon>Aneurinibacillus group</taxon>
        <taxon>Aneurinibacillus</taxon>
    </lineage>
</organism>
<dbReference type="STRING" id="649747.HMPREF0083_06124"/>
<name>U1WNU9_ANEAE</name>
<dbReference type="AlphaFoldDB" id="U1WNU9"/>
<dbReference type="Pfam" id="PF06277">
    <property type="entry name" value="EutA"/>
    <property type="match status" value="1"/>
</dbReference>
<dbReference type="PANTHER" id="PTHR32432:SF13">
    <property type="entry name" value="ETHANOLAMINE AMMONIA-LYASE REACTIVASE EUTA"/>
    <property type="match status" value="1"/>
</dbReference>
<dbReference type="SUPFAM" id="SSF53067">
    <property type="entry name" value="Actin-like ATPase domain"/>
    <property type="match status" value="1"/>
</dbReference>
<dbReference type="EMBL" id="AWSJ01000389">
    <property type="protein sequence ID" value="ERI04290.1"/>
    <property type="molecule type" value="Genomic_DNA"/>
</dbReference>
<sequence length="504" mass="55576">MRDIGSSHKAPFCEGERRQIMRRTHRGMEHIISAGIDIGTSTTKLVISRFSLMNTAGASHVPRIEIINTEILYKSPIYRTPLSQGDEIDMPAVFALVRSEYAKAGIRENEIQTGAVIITGETATKRNAEEMVRRLSDEAGEFLVATAGPDLEGMIAAKGSGAYEHSKRTGRTVANIDIGGGTANIAVYQAGLFKGTCTLHIGGRLIEYAEKRISKLSRPVQLLLEKRKWDLSIGNASDSPIIGQVANAMAETLARILAGQVTAEDEPLLLGHPPNWDVAVEDIMFSGGVSECIYRLEPNDTGGTSASVYHDMGVQLAETLRTHPELTRWRWIHPLETVRATVLGAGTQTTEISGATIQVEHEVLPLKNLPVHRISFEYETENIQDKIMRAVEQALELYDPGREGRNFALYLSEVPHLRFHDVQHIAVSLHEALCRQPDQRQPIVVVTENDIAKVLGQSLQVIQQKRGILCIDQIRVENGDYLDIGRMLHSGVVPVVVKTLAFHS</sequence>
<dbReference type="eggNOG" id="COG4819">
    <property type="taxonomic scope" value="Bacteria"/>
</dbReference>